<dbReference type="InterPro" id="IPR050097">
    <property type="entry name" value="Ferredoxin-NADP_redctase_2"/>
</dbReference>
<evidence type="ECO:0000256" key="1">
    <source>
        <dbReference type="ARBA" id="ARBA00022630"/>
    </source>
</evidence>
<dbReference type="Gene3D" id="3.50.50.60">
    <property type="entry name" value="FAD/NAD(P)-binding domain"/>
    <property type="match status" value="2"/>
</dbReference>
<reference evidence="5" key="1">
    <citation type="submission" date="2015-01" db="EMBL/GenBank/DDBJ databases">
        <title>Flavisolibacter sp./LCS9/ whole genome sequencing.</title>
        <authorList>
            <person name="Kim M.K."/>
            <person name="Srinivasan S."/>
            <person name="Lee J.-J."/>
        </authorList>
    </citation>
    <scope>NUCLEOTIDE SEQUENCE [LARGE SCALE GENOMIC DNA]</scope>
    <source>
        <strain evidence="5">LCS9</strain>
    </source>
</reference>
<protein>
    <recommendedName>
        <fullName evidence="3">FAD/NAD(P)-binding domain-containing protein</fullName>
    </recommendedName>
</protein>
<sequence length="315" mass="35180">MYDVIIVGGGPAGLNAAVVLGRCRRRVLLFDSGLYRNSKSQGMHNYLTRDDILPLDFLKICQEELKKYGVERRIKRVVKAQKNADNVFVVEDEKGKEYLAKKLLIATGLMDNVPEIEGFKEMYGKSIHHCPYCDGWEVRDKRLGVYAKDKDGSELALSLKGWSEHITLYTDGKNKVKPAKREYLEANNISVVRWPIQRLIGTDGQLEKISFKNGEEQACDALFFVNGYTQHCNLAETFNCEMGKKGVVITNRFQQTSIPGLFVAGDADKDMHLVVVAAAEGAKAGVIINKELQKEISTKNLQAQKGSSSVVPESF</sequence>
<keyword evidence="2" id="KW-0560">Oxidoreductase</keyword>
<gene>
    <name evidence="4" type="ORF">SY85_21860</name>
</gene>
<feature type="domain" description="FAD/NAD(P)-binding" evidence="3">
    <location>
        <begin position="2"/>
        <end position="281"/>
    </location>
</feature>
<dbReference type="PRINTS" id="PR00368">
    <property type="entry name" value="FADPNR"/>
</dbReference>
<proteinExistence type="predicted"/>
<organism evidence="4 5">
    <name type="scientific">Flavisolibacter tropicus</name>
    <dbReference type="NCBI Taxonomy" id="1492898"/>
    <lineage>
        <taxon>Bacteria</taxon>
        <taxon>Pseudomonadati</taxon>
        <taxon>Bacteroidota</taxon>
        <taxon>Chitinophagia</taxon>
        <taxon>Chitinophagales</taxon>
        <taxon>Chitinophagaceae</taxon>
        <taxon>Flavisolibacter</taxon>
    </lineage>
</organism>
<dbReference type="GO" id="GO:0016491">
    <property type="term" value="F:oxidoreductase activity"/>
    <property type="evidence" value="ECO:0007669"/>
    <property type="project" value="UniProtKB-KW"/>
</dbReference>
<dbReference type="Proteomes" id="UP000077177">
    <property type="component" value="Chromosome"/>
</dbReference>
<dbReference type="InterPro" id="IPR036188">
    <property type="entry name" value="FAD/NAD-bd_sf"/>
</dbReference>
<dbReference type="STRING" id="1492898.SY85_21860"/>
<accession>A0A172U2W6</accession>
<keyword evidence="5" id="KW-1185">Reference proteome</keyword>
<dbReference type="PANTHER" id="PTHR48105">
    <property type="entry name" value="THIOREDOXIN REDUCTASE 1-RELATED-RELATED"/>
    <property type="match status" value="1"/>
</dbReference>
<evidence type="ECO:0000313" key="4">
    <source>
        <dbReference type="EMBL" id="ANE53660.1"/>
    </source>
</evidence>
<evidence type="ECO:0000313" key="5">
    <source>
        <dbReference type="Proteomes" id="UP000077177"/>
    </source>
</evidence>
<dbReference type="PRINTS" id="PR00469">
    <property type="entry name" value="PNDRDTASEII"/>
</dbReference>
<evidence type="ECO:0000259" key="3">
    <source>
        <dbReference type="Pfam" id="PF07992"/>
    </source>
</evidence>
<dbReference type="EMBL" id="CP011390">
    <property type="protein sequence ID" value="ANE53660.1"/>
    <property type="molecule type" value="Genomic_DNA"/>
</dbReference>
<dbReference type="AlphaFoldDB" id="A0A172U2W6"/>
<dbReference type="InterPro" id="IPR023753">
    <property type="entry name" value="FAD/NAD-binding_dom"/>
</dbReference>
<dbReference type="KEGG" id="fla:SY85_21860"/>
<dbReference type="SUPFAM" id="SSF51905">
    <property type="entry name" value="FAD/NAD(P)-binding domain"/>
    <property type="match status" value="1"/>
</dbReference>
<evidence type="ECO:0000256" key="2">
    <source>
        <dbReference type="ARBA" id="ARBA00023002"/>
    </source>
</evidence>
<reference evidence="4 5" key="2">
    <citation type="journal article" date="2016" name="Int. J. Syst. Evol. Microbiol.">
        <title>Flavisolibacter tropicus sp. nov., isolated from tropical soil.</title>
        <authorList>
            <person name="Lee J.J."/>
            <person name="Kang M.S."/>
            <person name="Kim G.S."/>
            <person name="Lee C.S."/>
            <person name="Lim S."/>
            <person name="Lee J."/>
            <person name="Roh S.H."/>
            <person name="Kang H."/>
            <person name="Ha J.M."/>
            <person name="Bae S."/>
            <person name="Jung H.Y."/>
            <person name="Kim M.K."/>
        </authorList>
    </citation>
    <scope>NUCLEOTIDE SEQUENCE [LARGE SCALE GENOMIC DNA]</scope>
    <source>
        <strain evidence="4 5">LCS9</strain>
    </source>
</reference>
<name>A0A172U2W6_9BACT</name>
<dbReference type="PATRIC" id="fig|1492898.3.peg.4743"/>
<dbReference type="Pfam" id="PF07992">
    <property type="entry name" value="Pyr_redox_2"/>
    <property type="match status" value="1"/>
</dbReference>
<keyword evidence="1" id="KW-0285">Flavoprotein</keyword>